<evidence type="ECO:0000313" key="2">
    <source>
        <dbReference type="Proteomes" id="UP000027336"/>
    </source>
</evidence>
<accession>A0A067WEP4</accession>
<dbReference type="Proteomes" id="UP000027336">
    <property type="component" value="Unassembled WGS sequence"/>
</dbReference>
<gene>
    <name evidence="1" type="ORF">O99_00064</name>
</gene>
<dbReference type="HOGENOM" id="CLU_3408783_0_0_5"/>
<sequence length="29" mass="3390">MTDQMETPGNLAHDSSLVFDYEQYIKVKE</sequence>
<name>A0A067WEP4_9HYPH</name>
<proteinExistence type="predicted"/>
<keyword evidence="2" id="KW-1185">Reference proteome</keyword>
<dbReference type="AlphaFoldDB" id="A0A067WEP4"/>
<protein>
    <submittedName>
        <fullName evidence="1">Uncharacterized protein</fullName>
    </submittedName>
</protein>
<comment type="caution">
    <text evidence="1">The sequence shown here is derived from an EMBL/GenBank/DDBJ whole genome shotgun (WGS) entry which is preliminary data.</text>
</comment>
<reference evidence="1 2" key="1">
    <citation type="submission" date="2012-04" db="EMBL/GenBank/DDBJ databases">
        <title>The Genome Sequence of Bartonella rochalimae BMGH.</title>
        <authorList>
            <consortium name="The Broad Institute Genome Sequencing Platform"/>
            <consortium name="The Broad Institute Genome Sequencing Center for Infectious Disease"/>
            <person name="Feldgarden M."/>
            <person name="Kirby J."/>
            <person name="Kosoy M."/>
            <person name="Birtles R."/>
            <person name="Probert W.S."/>
            <person name="Chiaraviglio L."/>
            <person name="Walker B."/>
            <person name="Young S.K."/>
            <person name="Zeng Q."/>
            <person name="Gargeya S."/>
            <person name="Fitzgerald M."/>
            <person name="Haas B."/>
            <person name="Abouelleil A."/>
            <person name="Alvarado L."/>
            <person name="Arachchi H.M."/>
            <person name="Berlin A.M."/>
            <person name="Chapman S.B."/>
            <person name="Goldberg J."/>
            <person name="Griggs A."/>
            <person name="Gujja S."/>
            <person name="Hansen M."/>
            <person name="Howarth C."/>
            <person name="Imamovic A."/>
            <person name="Larimer J."/>
            <person name="McCowen C."/>
            <person name="Montmayeur A."/>
            <person name="Murphy C."/>
            <person name="Neiman D."/>
            <person name="Pearson M."/>
            <person name="Priest M."/>
            <person name="Roberts A."/>
            <person name="Saif S."/>
            <person name="Shea T."/>
            <person name="Sisk P."/>
            <person name="Sykes S."/>
            <person name="Wortman J."/>
            <person name="Nusbaum C."/>
            <person name="Birren B."/>
        </authorList>
    </citation>
    <scope>NUCLEOTIDE SEQUENCE [LARGE SCALE GENOMIC DNA]</scope>
    <source>
        <strain evidence="1 2">ATCC BAA-1498</strain>
    </source>
</reference>
<organism evidence="1 2">
    <name type="scientific">Bartonella rochalimae ATCC BAA-1498</name>
    <dbReference type="NCBI Taxonomy" id="685782"/>
    <lineage>
        <taxon>Bacteria</taxon>
        <taxon>Pseudomonadati</taxon>
        <taxon>Pseudomonadota</taxon>
        <taxon>Alphaproteobacteria</taxon>
        <taxon>Hyphomicrobiales</taxon>
        <taxon>Bartonellaceae</taxon>
        <taxon>Bartonella</taxon>
    </lineage>
</organism>
<dbReference type="EMBL" id="AHPK01000001">
    <property type="protein sequence ID" value="KEC57416.1"/>
    <property type="molecule type" value="Genomic_DNA"/>
</dbReference>
<evidence type="ECO:0000313" key="1">
    <source>
        <dbReference type="EMBL" id="KEC57416.1"/>
    </source>
</evidence>